<reference evidence="1 2" key="1">
    <citation type="journal article" date="2012" name="J. Bacteriol.">
        <title>Complete Genome Sequence of the Naphthalene-Degrading Pseudomonas putida Strain ND6.</title>
        <authorList>
            <person name="Li S."/>
            <person name="Zhao H."/>
            <person name="Li Y."/>
            <person name="Niu S."/>
            <person name="Cai B."/>
        </authorList>
    </citation>
    <scope>NUCLEOTIDE SEQUENCE [LARGE SCALE GENOMIC DNA]</scope>
    <source>
        <strain evidence="1 2">ND6</strain>
    </source>
</reference>
<protein>
    <submittedName>
        <fullName evidence="1">Uncharacterized protein</fullName>
    </submittedName>
</protein>
<sequence>MAKNGEITDRALAVFVDGGAGLMAAAAGGEPSGLRNQVDQQIVAVRPDGNDRKALPKGQKRINIVHKNAGLLMCLLARTSSIKPAFLFLSFPGFREEPQKSTSRGAFCLPSICA</sequence>
<dbReference type="EMBL" id="CP003588">
    <property type="protein sequence ID" value="AFK70413.1"/>
    <property type="molecule type" value="Genomic_DNA"/>
</dbReference>
<evidence type="ECO:0000313" key="2">
    <source>
        <dbReference type="Proteomes" id="UP000005268"/>
    </source>
</evidence>
<accession>I3UY42</accession>
<gene>
    <name evidence="1" type="ORF">YSA_06763</name>
</gene>
<evidence type="ECO:0000313" key="1">
    <source>
        <dbReference type="EMBL" id="AFK70413.1"/>
    </source>
</evidence>
<dbReference type="KEGG" id="ppi:YSA_06763"/>
<dbReference type="HOGENOM" id="CLU_2261399_0_0_6"/>
<dbReference type="AlphaFoldDB" id="I3UY42"/>
<proteinExistence type="predicted"/>
<name>I3UY42_PSEPU</name>
<dbReference type="Proteomes" id="UP000005268">
    <property type="component" value="Chromosome"/>
</dbReference>
<organism evidence="1 2">
    <name type="scientific">Pseudomonas putida ND6</name>
    <dbReference type="NCBI Taxonomy" id="231023"/>
    <lineage>
        <taxon>Bacteria</taxon>
        <taxon>Pseudomonadati</taxon>
        <taxon>Pseudomonadota</taxon>
        <taxon>Gammaproteobacteria</taxon>
        <taxon>Pseudomonadales</taxon>
        <taxon>Pseudomonadaceae</taxon>
        <taxon>Pseudomonas</taxon>
    </lineage>
</organism>